<dbReference type="Pfam" id="PF22725">
    <property type="entry name" value="GFO_IDH_MocA_C3"/>
    <property type="match status" value="1"/>
</dbReference>
<dbReference type="PRINTS" id="PR00069">
    <property type="entry name" value="ALDKETRDTASE"/>
</dbReference>
<evidence type="ECO:0000313" key="5">
    <source>
        <dbReference type="EMBL" id="GGI94638.1"/>
    </source>
</evidence>
<dbReference type="InterPro" id="IPR055170">
    <property type="entry name" value="GFO_IDH_MocA-like_dom"/>
</dbReference>
<feature type="region of interest" description="Disordered" evidence="1">
    <location>
        <begin position="342"/>
        <end position="387"/>
    </location>
</feature>
<reference evidence="5" key="2">
    <citation type="submission" date="2020-09" db="EMBL/GenBank/DDBJ databases">
        <authorList>
            <person name="Sun Q."/>
            <person name="Ohkuma M."/>
        </authorList>
    </citation>
    <scope>NUCLEOTIDE SEQUENCE</scope>
    <source>
        <strain evidence="5">JCM 14359</strain>
    </source>
</reference>
<evidence type="ECO:0000259" key="3">
    <source>
        <dbReference type="Pfam" id="PF01408"/>
    </source>
</evidence>
<feature type="compositionally biased region" description="Basic and acidic residues" evidence="1">
    <location>
        <begin position="371"/>
        <end position="382"/>
    </location>
</feature>
<protein>
    <submittedName>
        <fullName evidence="5">Alcohol dehydrogenase</fullName>
    </submittedName>
</protein>
<dbReference type="GO" id="GO:0000166">
    <property type="term" value="F:nucleotide binding"/>
    <property type="evidence" value="ECO:0007669"/>
    <property type="project" value="InterPro"/>
</dbReference>
<feature type="compositionally biased region" description="Basic and acidic residues" evidence="1">
    <location>
        <begin position="352"/>
        <end position="361"/>
    </location>
</feature>
<evidence type="ECO:0000256" key="1">
    <source>
        <dbReference type="SAM" id="MobiDB-lite"/>
    </source>
</evidence>
<sequence>MLLSVGSDYTLMKCAFVGAGAVAEQYATALGDSPLNLAAVCDLDAARAESLAGAHGAAAYTDLDSLLAAESLPLVVNLTSHAAHADVTETCLRADRHVFSEKPLALDADRAADLVATADDRGVALGCAPINHRCDAQRHAASLLSDGRFGPIQLGYVHAHVGRVTAWHDSPDSFLSVGPLYDGAVYPLSLLAAWFGPVDRVRTADAVDVWPDRESRRPDRPAHVEATLQFAAGPAIRLTASLYAPHRSREFTSLELHGDDGSIYLADAGALAADPETVRVGGAGRPYVAAPHPAPRRARPYLSGPERVATAIGRGDRPTDSAERAAHVVAVCNAVERAADAGGAVDVPPGDLEPRTPDTRSPRVRPTPPSERIRPPETDRAADAPARPAALRLPPVGFGCSRYRDDEYVDRIDSIATAVDAGYRLFDSAELYGNEARIGDLFDAPGSPDREGVFLVSKLWNTNHEHVAEACRGSLDELGVGALDAYLLHWPDAWAYQGPLSELAELPPDDQEAVTFPTDGDGDPETVDASIVDTWRRLERVHDQGLARTIGVCNVSSDQLETILDAARVPPAIVQVESHPYRPRTDLIEACHAAGIRVLAHSPLSAPGLLAEPVLAEIAAEHGTTPAAVAVAFHVDRGVVPIPASDDPDHIAANLAAARLRLTDADRDRLADLADPEFDR</sequence>
<dbReference type="CDD" id="cd19071">
    <property type="entry name" value="AKR_AKR1-5-like"/>
    <property type="match status" value="1"/>
</dbReference>
<dbReference type="SUPFAM" id="SSF55347">
    <property type="entry name" value="Glyceraldehyde-3-phosphate dehydrogenase-like, C-terminal domain"/>
    <property type="match status" value="1"/>
</dbReference>
<gene>
    <name evidence="5" type="ORF">GCM10008995_01100</name>
</gene>
<dbReference type="SUPFAM" id="SSF51735">
    <property type="entry name" value="NAD(P)-binding Rossmann-fold domains"/>
    <property type="match status" value="1"/>
</dbReference>
<dbReference type="InterPro" id="IPR036291">
    <property type="entry name" value="NAD(P)-bd_dom_sf"/>
</dbReference>
<dbReference type="InterPro" id="IPR018170">
    <property type="entry name" value="Aldo/ket_reductase_CS"/>
</dbReference>
<dbReference type="Gene3D" id="3.40.50.720">
    <property type="entry name" value="NAD(P)-binding Rossmann-like Domain"/>
    <property type="match status" value="1"/>
</dbReference>
<proteinExistence type="predicted"/>
<name>A0A830E6U0_9EURY</name>
<dbReference type="InterPro" id="IPR023210">
    <property type="entry name" value="NADP_OxRdtase_dom"/>
</dbReference>
<dbReference type="EMBL" id="BMOC01000001">
    <property type="protein sequence ID" value="GGI94638.1"/>
    <property type="molecule type" value="Genomic_DNA"/>
</dbReference>
<dbReference type="SUPFAM" id="SSF51430">
    <property type="entry name" value="NAD(P)-linked oxidoreductase"/>
    <property type="match status" value="1"/>
</dbReference>
<dbReference type="InterPro" id="IPR000683">
    <property type="entry name" value="Gfo/Idh/MocA-like_OxRdtase_N"/>
</dbReference>
<dbReference type="Gene3D" id="3.20.20.100">
    <property type="entry name" value="NADP-dependent oxidoreductase domain"/>
    <property type="match status" value="1"/>
</dbReference>
<dbReference type="AlphaFoldDB" id="A0A830E6U0"/>
<evidence type="ECO:0000259" key="4">
    <source>
        <dbReference type="Pfam" id="PF22725"/>
    </source>
</evidence>
<dbReference type="InterPro" id="IPR020471">
    <property type="entry name" value="AKR"/>
</dbReference>
<feature type="domain" description="NADP-dependent oxidoreductase" evidence="2">
    <location>
        <begin position="398"/>
        <end position="673"/>
    </location>
</feature>
<feature type="domain" description="GFO/IDH/MocA-like oxidoreductase" evidence="4">
    <location>
        <begin position="138"/>
        <end position="263"/>
    </location>
</feature>
<dbReference type="GO" id="GO:0016491">
    <property type="term" value="F:oxidoreductase activity"/>
    <property type="evidence" value="ECO:0007669"/>
    <property type="project" value="InterPro"/>
</dbReference>
<accession>A0A830E6U0</accession>
<evidence type="ECO:0000313" key="6">
    <source>
        <dbReference type="Proteomes" id="UP000653099"/>
    </source>
</evidence>
<dbReference type="PROSITE" id="PS00798">
    <property type="entry name" value="ALDOKETO_REDUCTASE_1"/>
    <property type="match status" value="1"/>
</dbReference>
<evidence type="ECO:0000259" key="2">
    <source>
        <dbReference type="Pfam" id="PF00248"/>
    </source>
</evidence>
<organism evidence="5 6">
    <name type="scientific">Halobellus salinus</name>
    <dbReference type="NCBI Taxonomy" id="931585"/>
    <lineage>
        <taxon>Archaea</taxon>
        <taxon>Methanobacteriati</taxon>
        <taxon>Methanobacteriota</taxon>
        <taxon>Stenosarchaea group</taxon>
        <taxon>Halobacteria</taxon>
        <taxon>Halobacteriales</taxon>
        <taxon>Haloferacaceae</taxon>
        <taxon>Halobellus</taxon>
    </lineage>
</organism>
<dbReference type="Proteomes" id="UP000653099">
    <property type="component" value="Unassembled WGS sequence"/>
</dbReference>
<dbReference type="PANTHER" id="PTHR11732">
    <property type="entry name" value="ALDO/KETO REDUCTASE"/>
    <property type="match status" value="1"/>
</dbReference>
<dbReference type="Gene3D" id="3.30.360.10">
    <property type="entry name" value="Dihydrodipicolinate Reductase, domain 2"/>
    <property type="match status" value="1"/>
</dbReference>
<dbReference type="Pfam" id="PF01408">
    <property type="entry name" value="GFO_IDH_MocA"/>
    <property type="match status" value="1"/>
</dbReference>
<feature type="domain" description="Gfo/Idh/MocA-like oxidoreductase N-terminal" evidence="3">
    <location>
        <begin position="12"/>
        <end position="125"/>
    </location>
</feature>
<reference evidence="5" key="1">
    <citation type="journal article" date="2014" name="Int. J. Syst. Evol. Microbiol.">
        <title>Complete genome sequence of Corynebacterium casei LMG S-19264T (=DSM 44701T), isolated from a smear-ripened cheese.</title>
        <authorList>
            <consortium name="US DOE Joint Genome Institute (JGI-PGF)"/>
            <person name="Walter F."/>
            <person name="Albersmeier A."/>
            <person name="Kalinowski J."/>
            <person name="Ruckert C."/>
        </authorList>
    </citation>
    <scope>NUCLEOTIDE SEQUENCE</scope>
    <source>
        <strain evidence="5">JCM 14359</strain>
    </source>
</reference>
<comment type="caution">
    <text evidence="5">The sequence shown here is derived from an EMBL/GenBank/DDBJ whole genome shotgun (WGS) entry which is preliminary data.</text>
</comment>
<dbReference type="Pfam" id="PF00248">
    <property type="entry name" value="Aldo_ket_red"/>
    <property type="match status" value="1"/>
</dbReference>
<keyword evidence="6" id="KW-1185">Reference proteome</keyword>
<dbReference type="InterPro" id="IPR036812">
    <property type="entry name" value="NAD(P)_OxRdtase_dom_sf"/>
</dbReference>